<evidence type="ECO:0000313" key="3">
    <source>
        <dbReference type="EMBL" id="OGM88345.1"/>
    </source>
</evidence>
<name>A0A1F8DKM4_9BACT</name>
<dbReference type="InterPro" id="IPR050194">
    <property type="entry name" value="Glycosyltransferase_grp1"/>
</dbReference>
<organism evidence="3 4">
    <name type="scientific">Candidatus Woesebacteria bacterium RIFOXYD1_FULL_43_18</name>
    <dbReference type="NCBI Taxonomy" id="1802551"/>
    <lineage>
        <taxon>Bacteria</taxon>
        <taxon>Candidatus Woeseibacteriota</taxon>
    </lineage>
</organism>
<dbReference type="AlphaFoldDB" id="A0A1F8DKM4"/>
<comment type="caution">
    <text evidence="3">The sequence shown here is derived from an EMBL/GenBank/DDBJ whole genome shotgun (WGS) entry which is preliminary data.</text>
</comment>
<proteinExistence type="predicted"/>
<evidence type="ECO:0000259" key="2">
    <source>
        <dbReference type="Pfam" id="PF13439"/>
    </source>
</evidence>
<sequence length="387" mass="43101">MNILLVTETYLPFVAGVSSSSDSIARYMVSRGHRVVLVNPKPVIKGKVDIPPNMELVYTPSVPDIFYKGKPTTLFPLGTLTMNEVIRKNKFDIIHIQEPGSLGLSALILSKIYNIPTVGMLHFTPEQVAEAFPGKPVFIAKPLVEAYINLIYNRYSATAVPTQTFVDFLKSVGVKKSIEIVSNGVDTNKFHQGEIDLKLRKKYGIPENNVVFFFLGRLDGDKNAETLVRAMPYTDNNTKLVIVGNGTLKEGLHKLALDLEVPEKIIWVEHISDSEMPDFYHLADVFTIVSPFEVQSIVTLQALASGLPVICADRGALPELCHDGVNGYLVDAYNAKALAQKMNILTEDKAKRKTFGEESRRISLAHHKPDVLHKMELLYERVIAKNK</sequence>
<dbReference type="SUPFAM" id="SSF53756">
    <property type="entry name" value="UDP-Glycosyltransferase/glycogen phosphorylase"/>
    <property type="match status" value="1"/>
</dbReference>
<accession>A0A1F8DKM4</accession>
<evidence type="ECO:0008006" key="5">
    <source>
        <dbReference type="Google" id="ProtNLM"/>
    </source>
</evidence>
<dbReference type="PANTHER" id="PTHR45947">
    <property type="entry name" value="SULFOQUINOVOSYL TRANSFERASE SQD2"/>
    <property type="match status" value="1"/>
</dbReference>
<evidence type="ECO:0000259" key="1">
    <source>
        <dbReference type="Pfam" id="PF00534"/>
    </source>
</evidence>
<protein>
    <recommendedName>
        <fullName evidence="5">Glycosyl transferase family 1</fullName>
    </recommendedName>
</protein>
<dbReference type="InterPro" id="IPR028098">
    <property type="entry name" value="Glyco_trans_4-like_N"/>
</dbReference>
<dbReference type="EMBL" id="MGIL01000012">
    <property type="protein sequence ID" value="OGM88345.1"/>
    <property type="molecule type" value="Genomic_DNA"/>
</dbReference>
<dbReference type="InterPro" id="IPR001296">
    <property type="entry name" value="Glyco_trans_1"/>
</dbReference>
<dbReference type="GO" id="GO:0016757">
    <property type="term" value="F:glycosyltransferase activity"/>
    <property type="evidence" value="ECO:0007669"/>
    <property type="project" value="InterPro"/>
</dbReference>
<reference evidence="3 4" key="1">
    <citation type="journal article" date="2016" name="Nat. Commun.">
        <title>Thousands of microbial genomes shed light on interconnected biogeochemical processes in an aquifer system.</title>
        <authorList>
            <person name="Anantharaman K."/>
            <person name="Brown C.T."/>
            <person name="Hug L.A."/>
            <person name="Sharon I."/>
            <person name="Castelle C.J."/>
            <person name="Probst A.J."/>
            <person name="Thomas B.C."/>
            <person name="Singh A."/>
            <person name="Wilkins M.J."/>
            <person name="Karaoz U."/>
            <person name="Brodie E.L."/>
            <person name="Williams K.H."/>
            <person name="Hubbard S.S."/>
            <person name="Banfield J.F."/>
        </authorList>
    </citation>
    <scope>NUCLEOTIDE SEQUENCE [LARGE SCALE GENOMIC DNA]</scope>
</reference>
<gene>
    <name evidence="3" type="ORF">A2573_01200</name>
</gene>
<dbReference type="Gene3D" id="3.40.50.2000">
    <property type="entry name" value="Glycogen Phosphorylase B"/>
    <property type="match status" value="2"/>
</dbReference>
<dbReference type="PANTHER" id="PTHR45947:SF3">
    <property type="entry name" value="SULFOQUINOVOSYL TRANSFERASE SQD2"/>
    <property type="match status" value="1"/>
</dbReference>
<feature type="domain" description="Glycosyltransferase subfamily 4-like N-terminal" evidence="2">
    <location>
        <begin position="16"/>
        <end position="188"/>
    </location>
</feature>
<feature type="domain" description="Glycosyl transferase family 1" evidence="1">
    <location>
        <begin position="198"/>
        <end position="360"/>
    </location>
</feature>
<dbReference type="Proteomes" id="UP000177596">
    <property type="component" value="Unassembled WGS sequence"/>
</dbReference>
<evidence type="ECO:0000313" key="4">
    <source>
        <dbReference type="Proteomes" id="UP000177596"/>
    </source>
</evidence>
<dbReference type="Pfam" id="PF13439">
    <property type="entry name" value="Glyco_transf_4"/>
    <property type="match status" value="1"/>
</dbReference>
<dbReference type="Pfam" id="PF00534">
    <property type="entry name" value="Glycos_transf_1"/>
    <property type="match status" value="1"/>
</dbReference>